<feature type="transmembrane region" description="Helical" evidence="1">
    <location>
        <begin position="169"/>
        <end position="192"/>
    </location>
</feature>
<evidence type="ECO:0000313" key="3">
    <source>
        <dbReference type="Proteomes" id="UP000501991"/>
    </source>
</evidence>
<evidence type="ECO:0000313" key="2">
    <source>
        <dbReference type="EMBL" id="QID17044.1"/>
    </source>
</evidence>
<sequence>MEQQQLLQKAETMASIQFSPAGVADASGLRDFLRQRSTVVLLCLGVLAVIAHATFRIPLNLPGHHGLEWMALLVIARQGASYRWAAGVVAIGAAVTAMVPAIGFHNPLTPLYYLVPALALDLMWRVAPVRWHTSVPALAGMAALAFATKPLVQAVGLMAGVTQAHGGQALIYVIAMHMVFALVGGAVAAALWQSSARRRSTS</sequence>
<feature type="transmembrane region" description="Helical" evidence="1">
    <location>
        <begin position="39"/>
        <end position="59"/>
    </location>
</feature>
<evidence type="ECO:0000256" key="1">
    <source>
        <dbReference type="SAM" id="Phobius"/>
    </source>
</evidence>
<feature type="transmembrane region" description="Helical" evidence="1">
    <location>
        <begin position="139"/>
        <end position="163"/>
    </location>
</feature>
<reference evidence="2 3" key="1">
    <citation type="submission" date="2020-02" db="EMBL/GenBank/DDBJ databases">
        <title>Nitrogenibacter mangrovi gen. nov., sp. nov. isolated from mangrove sediment, a denitrifying betaproteobacterium.</title>
        <authorList>
            <person name="Liao H."/>
            <person name="Tian Y."/>
        </authorList>
    </citation>
    <scope>NUCLEOTIDE SEQUENCE [LARGE SCALE GENOMIC DNA]</scope>
    <source>
        <strain evidence="2 3">M9-3-2</strain>
    </source>
</reference>
<proteinExistence type="predicted"/>
<dbReference type="Proteomes" id="UP000501991">
    <property type="component" value="Chromosome"/>
</dbReference>
<keyword evidence="1" id="KW-0472">Membrane</keyword>
<gene>
    <name evidence="2" type="ORF">G3580_04955</name>
</gene>
<keyword evidence="1" id="KW-0812">Transmembrane</keyword>
<keyword evidence="3" id="KW-1185">Reference proteome</keyword>
<organism evidence="2 3">
    <name type="scientific">Nitrogeniibacter mangrovi</name>
    <dbReference type="NCBI Taxonomy" id="2016596"/>
    <lineage>
        <taxon>Bacteria</taxon>
        <taxon>Pseudomonadati</taxon>
        <taxon>Pseudomonadota</taxon>
        <taxon>Betaproteobacteria</taxon>
        <taxon>Rhodocyclales</taxon>
        <taxon>Zoogloeaceae</taxon>
        <taxon>Nitrogeniibacter</taxon>
    </lineage>
</organism>
<keyword evidence="1" id="KW-1133">Transmembrane helix</keyword>
<dbReference type="AlphaFoldDB" id="A0A6C1B4B5"/>
<name>A0A6C1B4B5_9RHOO</name>
<accession>A0A6C1B4B5</accession>
<dbReference type="EMBL" id="CP048836">
    <property type="protein sequence ID" value="QID17044.1"/>
    <property type="molecule type" value="Genomic_DNA"/>
</dbReference>
<dbReference type="KEGG" id="azq:G3580_04955"/>
<protein>
    <submittedName>
        <fullName evidence="2">Uncharacterized protein</fullName>
    </submittedName>
</protein>
<feature type="transmembrane region" description="Helical" evidence="1">
    <location>
        <begin position="80"/>
        <end position="104"/>
    </location>
</feature>